<dbReference type="RefSeq" id="WP_095377381.1">
    <property type="nucleotide sequence ID" value="NZ_NJGC01000004.1"/>
</dbReference>
<dbReference type="AlphaFoldDB" id="A0A270NM43"/>
<dbReference type="EMBL" id="NJGC01000004">
    <property type="protein sequence ID" value="PAM73141.1"/>
    <property type="molecule type" value="Genomic_DNA"/>
</dbReference>
<evidence type="ECO:0000313" key="3">
    <source>
        <dbReference type="Proteomes" id="UP000216433"/>
    </source>
</evidence>
<reference evidence="2 3" key="1">
    <citation type="submission" date="2017-06" db="EMBL/GenBank/DDBJ databases">
        <title>Genome sequencing and assembly of Stenotrophomonas maltophilia DF07.</title>
        <authorList>
            <person name="Iyer R."/>
        </authorList>
    </citation>
    <scope>NUCLEOTIDE SEQUENCE [LARGE SCALE GENOMIC DNA]</scope>
    <source>
        <strain evidence="2 3">DF07</strain>
    </source>
</reference>
<comment type="caution">
    <text evidence="2">The sequence shown here is derived from an EMBL/GenBank/DDBJ whole genome shotgun (WGS) entry which is preliminary data.</text>
</comment>
<dbReference type="Proteomes" id="UP000216433">
    <property type="component" value="Unassembled WGS sequence"/>
</dbReference>
<organism evidence="2 3">
    <name type="scientific">Stenotrophomonas maltophilia</name>
    <name type="common">Pseudomonas maltophilia</name>
    <name type="synonym">Xanthomonas maltophilia</name>
    <dbReference type="NCBI Taxonomy" id="40324"/>
    <lineage>
        <taxon>Bacteria</taxon>
        <taxon>Pseudomonadati</taxon>
        <taxon>Pseudomonadota</taxon>
        <taxon>Gammaproteobacteria</taxon>
        <taxon>Lysobacterales</taxon>
        <taxon>Lysobacteraceae</taxon>
        <taxon>Stenotrophomonas</taxon>
        <taxon>Stenotrophomonas maltophilia group</taxon>
    </lineage>
</organism>
<evidence type="ECO:0000256" key="1">
    <source>
        <dbReference type="SAM" id="MobiDB-lite"/>
    </source>
</evidence>
<sequence length="71" mass="7424">MPKLHTTLEPGDVVLIPSGSGASITFTEKSGKRSRVIIESNTPVTITRAGEQQPAGGALQRVARRPTPTTG</sequence>
<feature type="region of interest" description="Disordered" evidence="1">
    <location>
        <begin position="49"/>
        <end position="71"/>
    </location>
</feature>
<accession>A0A270NM43</accession>
<proteinExistence type="predicted"/>
<gene>
    <name evidence="2" type="ORF">CEK00_04655</name>
</gene>
<protein>
    <submittedName>
        <fullName evidence="2">Uncharacterized protein</fullName>
    </submittedName>
</protein>
<evidence type="ECO:0000313" key="2">
    <source>
        <dbReference type="EMBL" id="PAM73141.1"/>
    </source>
</evidence>
<name>A0A270NM43_STEMA</name>